<dbReference type="InterPro" id="IPR002575">
    <property type="entry name" value="Aminoglycoside_PTrfase"/>
</dbReference>
<dbReference type="EMBL" id="CP138591">
    <property type="protein sequence ID" value="WPH04260.1"/>
    <property type="molecule type" value="Genomic_DNA"/>
</dbReference>
<dbReference type="PANTHER" id="PTHR21310:SF37">
    <property type="entry name" value="AMINOGLYCOSIDE PHOSPHOTRANSFERASE DOMAIN-CONTAINING PROTEIN"/>
    <property type="match status" value="1"/>
</dbReference>
<dbReference type="AlphaFoldDB" id="A0AAQ3RCK8"/>
<sequence>MTEPTLLPLLRGRKISLDDALKSDLNVLVQLKWRDELVEFCRFLHKNLSEIAEVVSRHLGISKSDLEIAEFKEWRHGTFNTCVPVQIKGHPSLPRRVMIRFPQPFKVGETFNPGNVDEKLRCEAATYIWLRKNCPTIPIPRLLAMGFPGMQSFTTLENVSFWNRLIWYCQRLWLGQELSPYVSHRRRNLPGVGYLIIEYVEKGSMLSETWPEQSDDPKRRENLFRGLSQTLLSLAKIPLPKIGSWTINDSGIIALTNRPLSLLLHEFESHEIPTNIPRDLTYYSIEPWVLDMLACQDSRMRQQPNAIHSDSDGCTQLGALTALRGLLMNLVDRRARGGPFVLSLTDLHASNIFVDSDWNITCIIDLEFACVLPIQMVTVPHWLNNRGIDQITDSHFEEYKILYDEFVAAMEYEEDRQQLVSAQGDTLHSQRLRKSWETGSFWYSHALTSVNAFPALFDVHIAPRFGGVLSFAADQLLSKFWSDDAMGFITEKIEDQERYNARIREIFAKASQKSGTASTVEGDVPEKDEPNHDHAPSVAE</sequence>
<name>A0AAQ3RCK8_9PEZI</name>
<dbReference type="Proteomes" id="UP001303373">
    <property type="component" value="Chromosome 12"/>
</dbReference>
<dbReference type="InterPro" id="IPR051678">
    <property type="entry name" value="AGP_Transferase"/>
</dbReference>
<keyword evidence="4" id="KW-1185">Reference proteome</keyword>
<dbReference type="PANTHER" id="PTHR21310">
    <property type="entry name" value="AMINOGLYCOSIDE PHOSPHOTRANSFERASE-RELATED-RELATED"/>
    <property type="match status" value="1"/>
</dbReference>
<dbReference type="SUPFAM" id="SSF56112">
    <property type="entry name" value="Protein kinase-like (PK-like)"/>
    <property type="match status" value="1"/>
</dbReference>
<dbReference type="Pfam" id="PF01636">
    <property type="entry name" value="APH"/>
    <property type="match status" value="1"/>
</dbReference>
<evidence type="ECO:0000313" key="3">
    <source>
        <dbReference type="EMBL" id="WPH04260.1"/>
    </source>
</evidence>
<proteinExistence type="predicted"/>
<feature type="domain" description="Aminoglycoside phosphotransferase" evidence="2">
    <location>
        <begin position="111"/>
        <end position="373"/>
    </location>
</feature>
<accession>A0AAQ3RCK8</accession>
<evidence type="ECO:0000259" key="2">
    <source>
        <dbReference type="Pfam" id="PF01636"/>
    </source>
</evidence>
<evidence type="ECO:0000313" key="4">
    <source>
        <dbReference type="Proteomes" id="UP001303373"/>
    </source>
</evidence>
<gene>
    <name evidence="3" type="ORF">R9X50_00714900</name>
</gene>
<protein>
    <recommendedName>
        <fullName evidence="2">Aminoglycoside phosphotransferase domain-containing protein</fullName>
    </recommendedName>
</protein>
<organism evidence="3 4">
    <name type="scientific">Acrodontium crateriforme</name>
    <dbReference type="NCBI Taxonomy" id="150365"/>
    <lineage>
        <taxon>Eukaryota</taxon>
        <taxon>Fungi</taxon>
        <taxon>Dikarya</taxon>
        <taxon>Ascomycota</taxon>
        <taxon>Pezizomycotina</taxon>
        <taxon>Dothideomycetes</taxon>
        <taxon>Dothideomycetidae</taxon>
        <taxon>Mycosphaerellales</taxon>
        <taxon>Teratosphaeriaceae</taxon>
        <taxon>Acrodontium</taxon>
    </lineage>
</organism>
<feature type="region of interest" description="Disordered" evidence="1">
    <location>
        <begin position="511"/>
        <end position="540"/>
    </location>
</feature>
<reference evidence="3 4" key="1">
    <citation type="submission" date="2023-11" db="EMBL/GenBank/DDBJ databases">
        <title>An acidophilic fungus is an integral part of prey digestion in a carnivorous sundew plant.</title>
        <authorList>
            <person name="Tsai I.J."/>
        </authorList>
    </citation>
    <scope>NUCLEOTIDE SEQUENCE [LARGE SCALE GENOMIC DNA]</scope>
    <source>
        <strain evidence="3">169a</strain>
    </source>
</reference>
<dbReference type="InterPro" id="IPR011009">
    <property type="entry name" value="Kinase-like_dom_sf"/>
</dbReference>
<feature type="compositionally biased region" description="Basic and acidic residues" evidence="1">
    <location>
        <begin position="524"/>
        <end position="540"/>
    </location>
</feature>
<evidence type="ECO:0000256" key="1">
    <source>
        <dbReference type="SAM" id="MobiDB-lite"/>
    </source>
</evidence>